<dbReference type="EMBL" id="BPWL01000001">
    <property type="protein sequence ID" value="GJJ06697.1"/>
    <property type="molecule type" value="Genomic_DNA"/>
</dbReference>
<sequence length="642" mass="73517">MTLSLVYPDKIFTYVPPLPRPWTKSVLVVPPQSNPSEIITFKWKEFKGLHHGPLRRLQTALRTVHKRKVKWPVDESTLSGITPSEYLRALLEPTADLFNQLRSLKEVKKPVECISIDLGEFIYGVTFSVETDLRGWQGTPPIILALNAEDLLDADGEISSLVEYALSKALSYKPSVTSVIVTNFNQIIIFSPPVWNRPEPIYDRISTNKLSLGLRVLSTAYLYSVAPHYSIILLPSPIIEPDPTLILPEGPPKDPSEPLLSDEEFFIVHHRHSDFDLATLIRDGDRAHQFFRWKEYVQRTFSKTVAHPHDTLTGETNNIGSIFLPEDFRPIYPYDLSEIPSDTAEHLKSIQRESPLVSYGIADSFTKSKIFTIEIQNLISEGTERGFCTVYKCRLTSIDNEPLSRSTSPPLCLKLFDDRFQVIEKPDLVDNEKRYENVHWWFDTLIVAETSALNESFAYDKLQPVQGTVIPWFYGMHQFTLPDGMILYGLLMEYIDGYELTSDLIRNMSVDRQIKLIQNCRHASRVLDVADVAQRDWHPGQLLIHNKPQTDIDHAVLIDFAMATQTWFLDEPNLLGNYHGVLRIVSSAYEDGPDGMDWKFVWKEFGEPDDWDPIMVFRDRDPGSKEVITLKAREMFPYISSA</sequence>
<dbReference type="InterPro" id="IPR011009">
    <property type="entry name" value="Kinase-like_dom_sf"/>
</dbReference>
<evidence type="ECO:0000313" key="2">
    <source>
        <dbReference type="Proteomes" id="UP001050691"/>
    </source>
</evidence>
<evidence type="ECO:0000313" key="1">
    <source>
        <dbReference type="EMBL" id="GJJ06697.1"/>
    </source>
</evidence>
<protein>
    <submittedName>
        <fullName evidence="1">Uncharacterized protein</fullName>
    </submittedName>
</protein>
<organism evidence="1 2">
    <name type="scientific">Clathrus columnatus</name>
    <dbReference type="NCBI Taxonomy" id="1419009"/>
    <lineage>
        <taxon>Eukaryota</taxon>
        <taxon>Fungi</taxon>
        <taxon>Dikarya</taxon>
        <taxon>Basidiomycota</taxon>
        <taxon>Agaricomycotina</taxon>
        <taxon>Agaricomycetes</taxon>
        <taxon>Phallomycetidae</taxon>
        <taxon>Phallales</taxon>
        <taxon>Clathraceae</taxon>
        <taxon>Clathrus</taxon>
    </lineage>
</organism>
<name>A0AAV4ZZK8_9AGAM</name>
<dbReference type="AlphaFoldDB" id="A0AAV4ZZK8"/>
<comment type="caution">
    <text evidence="1">The sequence shown here is derived from an EMBL/GenBank/DDBJ whole genome shotgun (WGS) entry which is preliminary data.</text>
</comment>
<reference evidence="1" key="1">
    <citation type="submission" date="2021-10" db="EMBL/GenBank/DDBJ databases">
        <title>De novo Genome Assembly of Clathrus columnatus (Basidiomycota, Fungi) Using Illumina and Nanopore Sequence Data.</title>
        <authorList>
            <person name="Ogiso-Tanaka E."/>
            <person name="Itagaki H."/>
            <person name="Hosoya T."/>
            <person name="Hosaka K."/>
        </authorList>
    </citation>
    <scope>NUCLEOTIDE SEQUENCE</scope>
    <source>
        <strain evidence="1">MO-923</strain>
    </source>
</reference>
<proteinExistence type="predicted"/>
<keyword evidence="2" id="KW-1185">Reference proteome</keyword>
<dbReference type="SUPFAM" id="SSF56112">
    <property type="entry name" value="Protein kinase-like (PK-like)"/>
    <property type="match status" value="1"/>
</dbReference>
<accession>A0AAV4ZZK8</accession>
<dbReference type="Proteomes" id="UP001050691">
    <property type="component" value="Unassembled WGS sequence"/>
</dbReference>
<gene>
    <name evidence="1" type="ORF">Clacol_000892</name>
</gene>